<gene>
    <name evidence="1" type="ORF">CAUJ_LOCUS6851</name>
</gene>
<name>A0A8S1H6K1_9PELO</name>
<comment type="caution">
    <text evidence="1">The sequence shown here is derived from an EMBL/GenBank/DDBJ whole genome shotgun (WGS) entry which is preliminary data.</text>
</comment>
<evidence type="ECO:0000313" key="2">
    <source>
        <dbReference type="Proteomes" id="UP000835052"/>
    </source>
</evidence>
<reference evidence="1" key="1">
    <citation type="submission" date="2020-10" db="EMBL/GenBank/DDBJ databases">
        <authorList>
            <person name="Kikuchi T."/>
        </authorList>
    </citation>
    <scope>NUCLEOTIDE SEQUENCE</scope>
    <source>
        <strain evidence="1">NKZ352</strain>
    </source>
</reference>
<organism evidence="1 2">
    <name type="scientific">Caenorhabditis auriculariae</name>
    <dbReference type="NCBI Taxonomy" id="2777116"/>
    <lineage>
        <taxon>Eukaryota</taxon>
        <taxon>Metazoa</taxon>
        <taxon>Ecdysozoa</taxon>
        <taxon>Nematoda</taxon>
        <taxon>Chromadorea</taxon>
        <taxon>Rhabditida</taxon>
        <taxon>Rhabditina</taxon>
        <taxon>Rhabditomorpha</taxon>
        <taxon>Rhabditoidea</taxon>
        <taxon>Rhabditidae</taxon>
        <taxon>Peloderinae</taxon>
        <taxon>Caenorhabditis</taxon>
    </lineage>
</organism>
<dbReference type="Proteomes" id="UP000835052">
    <property type="component" value="Unassembled WGS sequence"/>
</dbReference>
<accession>A0A8S1H6K1</accession>
<evidence type="ECO:0000313" key="1">
    <source>
        <dbReference type="EMBL" id="CAD6190932.1"/>
    </source>
</evidence>
<keyword evidence="2" id="KW-1185">Reference proteome</keyword>
<dbReference type="OrthoDB" id="5784773at2759"/>
<proteinExistence type="predicted"/>
<sequence length="68" mass="8318">MGTFTFNYFLKTAFWDKKGYWAASVAIIYFSRRWEEAGYDKVEMMKGHSRMYADRIKQIPYHNDAWKY</sequence>
<protein>
    <submittedName>
        <fullName evidence="1">Uncharacterized protein</fullName>
    </submittedName>
</protein>
<dbReference type="EMBL" id="CAJGYM010000018">
    <property type="protein sequence ID" value="CAD6190932.1"/>
    <property type="molecule type" value="Genomic_DNA"/>
</dbReference>
<dbReference type="AlphaFoldDB" id="A0A8S1H6K1"/>